<dbReference type="Gene3D" id="3.30.70.380">
    <property type="entry name" value="Ferrodoxin-fold anticodon-binding domain"/>
    <property type="match status" value="1"/>
</dbReference>
<keyword evidence="11 16" id="KW-0694">RNA-binding</keyword>
<dbReference type="NCBIfam" id="NF045760">
    <property type="entry name" value="YtpR"/>
    <property type="match status" value="1"/>
</dbReference>
<keyword evidence="21" id="KW-1185">Reference proteome</keyword>
<keyword evidence="13 15" id="KW-0030">Aminoacyl-tRNA synthetase</keyword>
<dbReference type="InterPro" id="IPR005146">
    <property type="entry name" value="B3/B4_tRNA-bd"/>
</dbReference>
<comment type="subunit">
    <text evidence="3 15">Tetramer of two alpha and two beta subunits.</text>
</comment>
<protein>
    <recommendedName>
        <fullName evidence="15">Phenylalanine--tRNA ligase beta subunit</fullName>
        <ecNumber evidence="15">6.1.1.20</ecNumber>
    </recommendedName>
    <alternativeName>
        <fullName evidence="15">Phenylalanyl-tRNA synthetase beta subunit</fullName>
        <shortName evidence="15">PheRS</shortName>
    </alternativeName>
</protein>
<dbReference type="InterPro" id="IPR002547">
    <property type="entry name" value="tRNA-bd_dom"/>
</dbReference>
<dbReference type="Pfam" id="PF03147">
    <property type="entry name" value="FDX-ACB"/>
    <property type="match status" value="1"/>
</dbReference>
<dbReference type="InterPro" id="IPR045060">
    <property type="entry name" value="Phe-tRNA-ligase_IIc_bsu"/>
</dbReference>
<reference evidence="20 21" key="1">
    <citation type="submission" date="2016-10" db="EMBL/GenBank/DDBJ databases">
        <authorList>
            <person name="de Groot N.N."/>
        </authorList>
    </citation>
    <scope>NUCLEOTIDE SEQUENCE [LARGE SCALE GENOMIC DNA]</scope>
    <source>
        <strain evidence="20 21">DSM 4180</strain>
    </source>
</reference>
<dbReference type="PROSITE" id="PS51483">
    <property type="entry name" value="B5"/>
    <property type="match status" value="1"/>
</dbReference>
<dbReference type="EC" id="6.1.1.20" evidence="15"/>
<dbReference type="SUPFAM" id="SSF46955">
    <property type="entry name" value="Putative DNA-binding domain"/>
    <property type="match status" value="1"/>
</dbReference>
<dbReference type="Pfam" id="PF03483">
    <property type="entry name" value="B3_4"/>
    <property type="match status" value="1"/>
</dbReference>
<evidence type="ECO:0000313" key="21">
    <source>
        <dbReference type="Proteomes" id="UP000199556"/>
    </source>
</evidence>
<keyword evidence="12 15" id="KW-0648">Protein biosynthesis</keyword>
<dbReference type="GO" id="GO:0005524">
    <property type="term" value="F:ATP binding"/>
    <property type="evidence" value="ECO:0007669"/>
    <property type="project" value="UniProtKB-UniRule"/>
</dbReference>
<dbReference type="PROSITE" id="PS51447">
    <property type="entry name" value="FDX_ACB"/>
    <property type="match status" value="1"/>
</dbReference>
<evidence type="ECO:0000259" key="17">
    <source>
        <dbReference type="PROSITE" id="PS50886"/>
    </source>
</evidence>
<dbReference type="SUPFAM" id="SSF50249">
    <property type="entry name" value="Nucleic acid-binding proteins"/>
    <property type="match status" value="1"/>
</dbReference>
<evidence type="ECO:0000256" key="7">
    <source>
        <dbReference type="ARBA" id="ARBA00022723"/>
    </source>
</evidence>
<feature type="domain" description="B5" evidence="19">
    <location>
        <begin position="401"/>
        <end position="476"/>
    </location>
</feature>
<dbReference type="FunFam" id="3.30.930.10:FF:000022">
    <property type="entry name" value="Phenylalanine--tRNA ligase beta subunit"/>
    <property type="match status" value="1"/>
</dbReference>
<dbReference type="InterPro" id="IPR005121">
    <property type="entry name" value="Fdx_antiC-bd"/>
</dbReference>
<evidence type="ECO:0000256" key="4">
    <source>
        <dbReference type="ARBA" id="ARBA00022490"/>
    </source>
</evidence>
<feature type="binding site" evidence="15">
    <location>
        <position position="454"/>
    </location>
    <ligand>
        <name>Mg(2+)</name>
        <dbReference type="ChEBI" id="CHEBI:18420"/>
        <note>shared with alpha subunit</note>
    </ligand>
</feature>
<evidence type="ECO:0000259" key="19">
    <source>
        <dbReference type="PROSITE" id="PS51483"/>
    </source>
</evidence>
<dbReference type="PROSITE" id="PS50886">
    <property type="entry name" value="TRBD"/>
    <property type="match status" value="1"/>
</dbReference>
<dbReference type="InterPro" id="IPR033714">
    <property type="entry name" value="tRNA_bind_bactPheRS"/>
</dbReference>
<evidence type="ECO:0000256" key="15">
    <source>
        <dbReference type="HAMAP-Rule" id="MF_00283"/>
    </source>
</evidence>
<dbReference type="GO" id="GO:0000287">
    <property type="term" value="F:magnesium ion binding"/>
    <property type="evidence" value="ECO:0007669"/>
    <property type="project" value="UniProtKB-UniRule"/>
</dbReference>
<dbReference type="CDD" id="cd02796">
    <property type="entry name" value="tRNA_bind_bactPheRS"/>
    <property type="match status" value="1"/>
</dbReference>
<dbReference type="GO" id="GO:0006432">
    <property type="term" value="P:phenylalanyl-tRNA aminoacylation"/>
    <property type="evidence" value="ECO:0007669"/>
    <property type="project" value="UniProtKB-UniRule"/>
</dbReference>
<dbReference type="AlphaFoldDB" id="A0A1I4RX99"/>
<dbReference type="Proteomes" id="UP000199556">
    <property type="component" value="Unassembled WGS sequence"/>
</dbReference>
<evidence type="ECO:0000256" key="11">
    <source>
        <dbReference type="ARBA" id="ARBA00022884"/>
    </source>
</evidence>
<accession>A0A1I4RX99</accession>
<keyword evidence="10 15" id="KW-0460">Magnesium</keyword>
<dbReference type="GO" id="GO:0004826">
    <property type="term" value="F:phenylalanine-tRNA ligase activity"/>
    <property type="evidence" value="ECO:0007669"/>
    <property type="project" value="UniProtKB-UniRule"/>
</dbReference>
<dbReference type="FunFam" id="3.50.40.10:FF:000001">
    <property type="entry name" value="Phenylalanine--tRNA ligase beta subunit"/>
    <property type="match status" value="1"/>
</dbReference>
<dbReference type="InterPro" id="IPR020825">
    <property type="entry name" value="Phe-tRNA_synthase-like_B3/B4"/>
</dbReference>
<comment type="subcellular location">
    <subcellularLocation>
        <location evidence="1 15">Cytoplasm</location>
    </subcellularLocation>
</comment>
<dbReference type="GO" id="GO:0009328">
    <property type="term" value="C:phenylalanine-tRNA ligase complex"/>
    <property type="evidence" value="ECO:0007669"/>
    <property type="project" value="TreeGrafter"/>
</dbReference>
<dbReference type="SUPFAM" id="SSF55681">
    <property type="entry name" value="Class II aaRS and biotin synthetases"/>
    <property type="match status" value="1"/>
</dbReference>
<dbReference type="InterPro" id="IPR041616">
    <property type="entry name" value="PheRS_beta_core"/>
</dbReference>
<dbReference type="SUPFAM" id="SSF56037">
    <property type="entry name" value="PheT/TilS domain"/>
    <property type="match status" value="1"/>
</dbReference>
<dbReference type="GO" id="GO:0000049">
    <property type="term" value="F:tRNA binding"/>
    <property type="evidence" value="ECO:0007669"/>
    <property type="project" value="UniProtKB-UniRule"/>
</dbReference>
<dbReference type="InterPro" id="IPR012340">
    <property type="entry name" value="NA-bd_OB-fold"/>
</dbReference>
<dbReference type="PANTHER" id="PTHR10947:SF0">
    <property type="entry name" value="PHENYLALANINE--TRNA LIGASE BETA SUBUNIT"/>
    <property type="match status" value="1"/>
</dbReference>
<evidence type="ECO:0000256" key="5">
    <source>
        <dbReference type="ARBA" id="ARBA00022555"/>
    </source>
</evidence>
<keyword evidence="6 15" id="KW-0436">Ligase</keyword>
<dbReference type="CDD" id="cd00769">
    <property type="entry name" value="PheRS_beta_core"/>
    <property type="match status" value="1"/>
</dbReference>
<comment type="similarity">
    <text evidence="2 15">Belongs to the phenylalanyl-tRNA synthetase beta subunit family. Type 1 subfamily.</text>
</comment>
<dbReference type="SMART" id="SM00874">
    <property type="entry name" value="B5"/>
    <property type="match status" value="1"/>
</dbReference>
<dbReference type="EMBL" id="FOUO01000010">
    <property type="protein sequence ID" value="SFM56865.1"/>
    <property type="molecule type" value="Genomic_DNA"/>
</dbReference>
<dbReference type="PANTHER" id="PTHR10947">
    <property type="entry name" value="PHENYLALANYL-TRNA SYNTHETASE BETA CHAIN AND LEUCINE-RICH REPEAT-CONTAINING PROTEIN 47"/>
    <property type="match status" value="1"/>
</dbReference>
<keyword evidence="4 15" id="KW-0963">Cytoplasm</keyword>
<dbReference type="RefSeq" id="WP_090485931.1">
    <property type="nucleotide sequence ID" value="NZ_FOUO01000010.1"/>
</dbReference>
<dbReference type="InterPro" id="IPR009061">
    <property type="entry name" value="DNA-bd_dom_put_sf"/>
</dbReference>
<dbReference type="Pfam" id="PF01588">
    <property type="entry name" value="tRNA_bind"/>
    <property type="match status" value="1"/>
</dbReference>
<evidence type="ECO:0000256" key="13">
    <source>
        <dbReference type="ARBA" id="ARBA00023146"/>
    </source>
</evidence>
<dbReference type="InterPro" id="IPR036690">
    <property type="entry name" value="Fdx_antiC-bd_sf"/>
</dbReference>
<dbReference type="Pfam" id="PF17759">
    <property type="entry name" value="tRNA_synthFbeta"/>
    <property type="match status" value="1"/>
</dbReference>
<proteinExistence type="inferred from homology"/>
<keyword evidence="9 15" id="KW-0067">ATP-binding</keyword>
<dbReference type="STRING" id="195064.SAMN05421721_11059"/>
<dbReference type="FunFam" id="3.30.70.380:FF:000001">
    <property type="entry name" value="Phenylalanine--tRNA ligase beta subunit"/>
    <property type="match status" value="1"/>
</dbReference>
<organism evidence="20 21">
    <name type="scientific">Ectothiorhodospira mobilis</name>
    <dbReference type="NCBI Taxonomy" id="195064"/>
    <lineage>
        <taxon>Bacteria</taxon>
        <taxon>Pseudomonadati</taxon>
        <taxon>Pseudomonadota</taxon>
        <taxon>Gammaproteobacteria</taxon>
        <taxon>Chromatiales</taxon>
        <taxon>Ectothiorhodospiraceae</taxon>
        <taxon>Ectothiorhodospira</taxon>
    </lineage>
</organism>
<dbReference type="Gene3D" id="3.30.56.10">
    <property type="match status" value="2"/>
</dbReference>
<dbReference type="Gene3D" id="3.30.930.10">
    <property type="entry name" value="Bira Bifunctional Protein, Domain 2"/>
    <property type="match status" value="1"/>
</dbReference>
<keyword evidence="7 15" id="KW-0479">Metal-binding</keyword>
<dbReference type="NCBIfam" id="TIGR00472">
    <property type="entry name" value="pheT_bact"/>
    <property type="match status" value="1"/>
</dbReference>
<dbReference type="InterPro" id="IPR004532">
    <property type="entry name" value="Phe-tRNA-ligase_IIc_bsu_bact"/>
</dbReference>
<evidence type="ECO:0000256" key="16">
    <source>
        <dbReference type="PROSITE-ProRule" id="PRU00209"/>
    </source>
</evidence>
<dbReference type="OrthoDB" id="9805455at2"/>
<dbReference type="Gene3D" id="2.40.50.140">
    <property type="entry name" value="Nucleic acid-binding proteins"/>
    <property type="match status" value="1"/>
</dbReference>
<keyword evidence="8 15" id="KW-0547">Nucleotide-binding</keyword>
<dbReference type="SMART" id="SM00873">
    <property type="entry name" value="B3_4"/>
    <property type="match status" value="1"/>
</dbReference>
<sequence length="792" mass="86106">MRISNHWLGQWVDHGLSVEALGHRLTMAGLELDAIEPVGGSFSGVVVGRVLSVRPHPDADKLRVCLVDDGSGEPVSVVCGAPNVREGMRAPFAPVGAVLPNDFKLKKVKLRGVPSHGMLCSARELGLSEDHEGLMELPEDAPVGADLRGLLDLEDQVLEVDLTPNRADCLSMAGVAREVAALTGRPLTPVDPVPVPAASQEGVPVNLEAPADCPRYARRVIRGVDPQAQTPLWMRERLRRAGVRSLGPLVDVTNYVMLELGQPMHAFDLSALSGGIVVRRARPGERLTLLDGQSLTLDGEDLVIADQEKCLALAGIMGGRDSGVGDDTRDLLLESAHFSPTAIAGRARYHGLHTDSSHRFERGVDPDLPARALERATGLLCEIAGGTPGPAQVAETPEHLPVRSGIPFRSAQVGRLLGVDIPEAEMRGILERLGCVVDASQEAWQVTAPGYRFDLAIEADLIEEIARIHGYERLPAQVPAMVPRIDWLDEARVDLPRLRQVLTDLGYLEAVTFSFVDGELEDRLAPGVEPLRLANPLSSEMAVMRTTLWSGLLKAARHNLNRQQERVRLFETGLRFIPQGDDLKQEKMLAGILCGPLCPDQWAQETRGVDFFDMKGDVEAVLARAGLESRVRWQAFEDPALHPGQGAQLLLDGEAVGRAGALNPEIASALDIETPVYLFELRLEAVTRGRIPRFREQSRYPAIRRDLALVVEDSIPAARVLEVIHGLELPVLQEVKLFDVYAGKGVPEGCKSLALGLILQDLSSTLTDEAVDRMIQDIVERLQQEVGATLRA</sequence>
<dbReference type="SMART" id="SM00896">
    <property type="entry name" value="FDX-ACB"/>
    <property type="match status" value="1"/>
</dbReference>
<feature type="domain" description="FDX-ACB" evidence="18">
    <location>
        <begin position="698"/>
        <end position="791"/>
    </location>
</feature>
<evidence type="ECO:0000256" key="8">
    <source>
        <dbReference type="ARBA" id="ARBA00022741"/>
    </source>
</evidence>
<evidence type="ECO:0000256" key="6">
    <source>
        <dbReference type="ARBA" id="ARBA00022598"/>
    </source>
</evidence>
<comment type="catalytic activity">
    <reaction evidence="14 15">
        <text>tRNA(Phe) + L-phenylalanine + ATP = L-phenylalanyl-tRNA(Phe) + AMP + diphosphate + H(+)</text>
        <dbReference type="Rhea" id="RHEA:19413"/>
        <dbReference type="Rhea" id="RHEA-COMP:9668"/>
        <dbReference type="Rhea" id="RHEA-COMP:9699"/>
        <dbReference type="ChEBI" id="CHEBI:15378"/>
        <dbReference type="ChEBI" id="CHEBI:30616"/>
        <dbReference type="ChEBI" id="CHEBI:33019"/>
        <dbReference type="ChEBI" id="CHEBI:58095"/>
        <dbReference type="ChEBI" id="CHEBI:78442"/>
        <dbReference type="ChEBI" id="CHEBI:78531"/>
        <dbReference type="ChEBI" id="CHEBI:456215"/>
        <dbReference type="EC" id="6.1.1.20"/>
    </reaction>
</comment>
<comment type="cofactor">
    <cofactor evidence="15">
        <name>Mg(2+)</name>
        <dbReference type="ChEBI" id="CHEBI:18420"/>
    </cofactor>
    <text evidence="15">Binds 2 magnesium ions per tetramer.</text>
</comment>
<evidence type="ECO:0000256" key="9">
    <source>
        <dbReference type="ARBA" id="ARBA00022840"/>
    </source>
</evidence>
<feature type="binding site" evidence="15">
    <location>
        <position position="463"/>
    </location>
    <ligand>
        <name>Mg(2+)</name>
        <dbReference type="ChEBI" id="CHEBI:18420"/>
        <note>shared with alpha subunit</note>
    </ligand>
</feature>
<evidence type="ECO:0000256" key="12">
    <source>
        <dbReference type="ARBA" id="ARBA00022917"/>
    </source>
</evidence>
<evidence type="ECO:0000256" key="14">
    <source>
        <dbReference type="ARBA" id="ARBA00049255"/>
    </source>
</evidence>
<gene>
    <name evidence="15" type="primary">pheT</name>
    <name evidence="20" type="ORF">SAMN05421721_11059</name>
</gene>
<dbReference type="Gene3D" id="3.50.40.10">
    <property type="entry name" value="Phenylalanyl-trna Synthetase, Chain B, domain 3"/>
    <property type="match status" value="1"/>
</dbReference>
<keyword evidence="5 16" id="KW-0820">tRNA-binding</keyword>
<dbReference type="FunFam" id="3.30.56.10:FF:000002">
    <property type="entry name" value="Phenylalanine--tRNA ligase beta subunit"/>
    <property type="match status" value="1"/>
</dbReference>
<feature type="binding site" evidence="15">
    <location>
        <position position="464"/>
    </location>
    <ligand>
        <name>Mg(2+)</name>
        <dbReference type="ChEBI" id="CHEBI:18420"/>
        <note>shared with alpha subunit</note>
    </ligand>
</feature>
<dbReference type="FunFam" id="2.40.50.140:FF:000045">
    <property type="entry name" value="Phenylalanine--tRNA ligase beta subunit"/>
    <property type="match status" value="1"/>
</dbReference>
<evidence type="ECO:0000256" key="1">
    <source>
        <dbReference type="ARBA" id="ARBA00004496"/>
    </source>
</evidence>
<evidence type="ECO:0000256" key="3">
    <source>
        <dbReference type="ARBA" id="ARBA00011209"/>
    </source>
</evidence>
<dbReference type="InterPro" id="IPR045864">
    <property type="entry name" value="aa-tRNA-synth_II/BPL/LPL"/>
</dbReference>
<dbReference type="SUPFAM" id="SSF54991">
    <property type="entry name" value="Anticodon-binding domain of PheRS"/>
    <property type="match status" value="1"/>
</dbReference>
<feature type="binding site" evidence="15">
    <location>
        <position position="460"/>
    </location>
    <ligand>
        <name>Mg(2+)</name>
        <dbReference type="ChEBI" id="CHEBI:18420"/>
        <note>shared with alpha subunit</note>
    </ligand>
</feature>
<feature type="domain" description="TRNA-binding" evidence="17">
    <location>
        <begin position="39"/>
        <end position="148"/>
    </location>
</feature>
<name>A0A1I4RX99_ECTMO</name>
<dbReference type="HAMAP" id="MF_00283">
    <property type="entry name" value="Phe_tRNA_synth_beta1"/>
    <property type="match status" value="1"/>
</dbReference>
<evidence type="ECO:0000313" key="20">
    <source>
        <dbReference type="EMBL" id="SFM56865.1"/>
    </source>
</evidence>
<evidence type="ECO:0000256" key="10">
    <source>
        <dbReference type="ARBA" id="ARBA00022842"/>
    </source>
</evidence>
<dbReference type="InterPro" id="IPR005147">
    <property type="entry name" value="tRNA_synthase_B5-dom"/>
</dbReference>
<dbReference type="Pfam" id="PF03484">
    <property type="entry name" value="B5"/>
    <property type="match status" value="1"/>
</dbReference>
<evidence type="ECO:0000256" key="2">
    <source>
        <dbReference type="ARBA" id="ARBA00008653"/>
    </source>
</evidence>
<evidence type="ECO:0000259" key="18">
    <source>
        <dbReference type="PROSITE" id="PS51447"/>
    </source>
</evidence>